<dbReference type="InterPro" id="IPR032466">
    <property type="entry name" value="Metal_Hydrolase"/>
</dbReference>
<dbReference type="InterPro" id="IPR006680">
    <property type="entry name" value="Amidohydro-rel"/>
</dbReference>
<dbReference type="Pfam" id="PF01979">
    <property type="entry name" value="Amidohydro_1"/>
    <property type="match status" value="1"/>
</dbReference>
<dbReference type="AlphaFoldDB" id="A0A060BUW2"/>
<feature type="domain" description="Amidohydrolase-related" evidence="3">
    <location>
        <begin position="47"/>
        <end position="109"/>
    </location>
</feature>
<organism evidence="4">
    <name type="scientific">uncultured Rhizobium sp</name>
    <dbReference type="NCBI Taxonomy" id="155567"/>
    <lineage>
        <taxon>Bacteria</taxon>
        <taxon>Pseudomonadati</taxon>
        <taxon>Pseudomonadota</taxon>
        <taxon>Alphaproteobacteria</taxon>
        <taxon>Hyphomicrobiales</taxon>
        <taxon>Rhizobiaceae</taxon>
        <taxon>Rhizobium/Agrobacterium group</taxon>
        <taxon>Rhizobium</taxon>
        <taxon>environmental samples</taxon>
    </lineage>
</organism>
<protein>
    <submittedName>
        <fullName evidence="4">CAZy families CE9 protein</fullName>
    </submittedName>
</protein>
<dbReference type="GO" id="GO:0008448">
    <property type="term" value="F:N-acetylglucosamine-6-phosphate deacetylase activity"/>
    <property type="evidence" value="ECO:0007669"/>
    <property type="project" value="TreeGrafter"/>
</dbReference>
<dbReference type="EMBL" id="KF119161">
    <property type="protein sequence ID" value="AIA86427.1"/>
    <property type="molecule type" value="Genomic_DNA"/>
</dbReference>
<accession>A0A060BUW2</accession>
<reference evidence="4" key="1">
    <citation type="journal article" date="2013" name="Environ. Microbiol.">
        <title>Seasonally variable intestinal metagenomes of the red palm weevil (Rhynchophorus ferrugineus).</title>
        <authorList>
            <person name="Jia S."/>
            <person name="Zhang X."/>
            <person name="Zhang G."/>
            <person name="Yin A."/>
            <person name="Zhang S."/>
            <person name="Li F."/>
            <person name="Wang L."/>
            <person name="Zhao D."/>
            <person name="Yun Q."/>
            <person name="Tala"/>
            <person name="Wang J."/>
            <person name="Sun G."/>
            <person name="Baabdullah M."/>
            <person name="Yu X."/>
            <person name="Hu S."/>
            <person name="Al-Mssallem I.S."/>
            <person name="Yu J."/>
        </authorList>
    </citation>
    <scope>NUCLEOTIDE SEQUENCE</scope>
</reference>
<dbReference type="SUPFAM" id="SSF51556">
    <property type="entry name" value="Metallo-dependent hydrolases"/>
    <property type="match status" value="1"/>
</dbReference>
<evidence type="ECO:0000256" key="1">
    <source>
        <dbReference type="ARBA" id="ARBA00010716"/>
    </source>
</evidence>
<dbReference type="Gene3D" id="3.20.20.140">
    <property type="entry name" value="Metal-dependent hydrolases"/>
    <property type="match status" value="1"/>
</dbReference>
<name>A0A060BUW2_9HYPH</name>
<dbReference type="GO" id="GO:0006046">
    <property type="term" value="P:N-acetylglucosamine catabolic process"/>
    <property type="evidence" value="ECO:0007669"/>
    <property type="project" value="TreeGrafter"/>
</dbReference>
<keyword evidence="2" id="KW-0378">Hydrolase</keyword>
<dbReference type="PANTHER" id="PTHR11113:SF14">
    <property type="entry name" value="N-ACETYLGLUCOSAMINE-6-PHOSPHATE DEACETYLASE"/>
    <property type="match status" value="1"/>
</dbReference>
<feature type="non-terminal residue" evidence="4">
    <location>
        <position position="1"/>
    </location>
</feature>
<proteinExistence type="inferred from homology"/>
<sequence length="123" mass="12244">VALLSKRGPGKLFLVTDAMAVAGTGAESFTLGGREILRRDGRLTLADGTLAGADISLPQSIRNLVQVVGLDLAAALAMASAGPAAAVGLGGRAGHILPGRAADLVHLDEDLGLAGVWRAGVAI</sequence>
<comment type="similarity">
    <text evidence="1">Belongs to the metallo-dependent hydrolases superfamily. NagA family.</text>
</comment>
<dbReference type="PANTHER" id="PTHR11113">
    <property type="entry name" value="N-ACETYLGLUCOSAMINE-6-PHOSPHATE DEACETYLASE"/>
    <property type="match status" value="1"/>
</dbReference>
<evidence type="ECO:0000259" key="3">
    <source>
        <dbReference type="Pfam" id="PF01979"/>
    </source>
</evidence>
<evidence type="ECO:0000256" key="2">
    <source>
        <dbReference type="ARBA" id="ARBA00022801"/>
    </source>
</evidence>
<evidence type="ECO:0000313" key="4">
    <source>
        <dbReference type="EMBL" id="AIA86427.1"/>
    </source>
</evidence>